<dbReference type="Proteomes" id="UP000324222">
    <property type="component" value="Unassembled WGS sequence"/>
</dbReference>
<evidence type="ECO:0000256" key="1">
    <source>
        <dbReference type="SAM" id="MobiDB-lite"/>
    </source>
</evidence>
<evidence type="ECO:0000313" key="2">
    <source>
        <dbReference type="EMBL" id="MPC25757.1"/>
    </source>
</evidence>
<keyword evidence="3" id="KW-1185">Reference proteome</keyword>
<comment type="caution">
    <text evidence="2">The sequence shown here is derived from an EMBL/GenBank/DDBJ whole genome shotgun (WGS) entry which is preliminary data.</text>
</comment>
<dbReference type="AlphaFoldDB" id="A0A5B7DXK1"/>
<feature type="region of interest" description="Disordered" evidence="1">
    <location>
        <begin position="7"/>
        <end position="56"/>
    </location>
</feature>
<dbReference type="EMBL" id="VSRR010001504">
    <property type="protein sequence ID" value="MPC25757.1"/>
    <property type="molecule type" value="Genomic_DNA"/>
</dbReference>
<feature type="compositionally biased region" description="Basic and acidic residues" evidence="1">
    <location>
        <begin position="41"/>
        <end position="51"/>
    </location>
</feature>
<feature type="region of interest" description="Disordered" evidence="1">
    <location>
        <begin position="104"/>
        <end position="148"/>
    </location>
</feature>
<reference evidence="2 3" key="1">
    <citation type="submission" date="2019-05" db="EMBL/GenBank/DDBJ databases">
        <title>Another draft genome of Portunus trituberculatus and its Hox gene families provides insights of decapod evolution.</title>
        <authorList>
            <person name="Jeong J.-H."/>
            <person name="Song I."/>
            <person name="Kim S."/>
            <person name="Choi T."/>
            <person name="Kim D."/>
            <person name="Ryu S."/>
            <person name="Kim W."/>
        </authorList>
    </citation>
    <scope>NUCLEOTIDE SEQUENCE [LARGE SCALE GENOMIC DNA]</scope>
    <source>
        <tissue evidence="2">Muscle</tissue>
    </source>
</reference>
<feature type="compositionally biased region" description="Polar residues" evidence="1">
    <location>
        <begin position="27"/>
        <end position="40"/>
    </location>
</feature>
<evidence type="ECO:0000313" key="3">
    <source>
        <dbReference type="Proteomes" id="UP000324222"/>
    </source>
</evidence>
<protein>
    <submittedName>
        <fullName evidence="2">Uncharacterized protein</fullName>
    </submittedName>
</protein>
<organism evidence="2 3">
    <name type="scientific">Portunus trituberculatus</name>
    <name type="common">Swimming crab</name>
    <name type="synonym">Neptunus trituberculatus</name>
    <dbReference type="NCBI Taxonomy" id="210409"/>
    <lineage>
        <taxon>Eukaryota</taxon>
        <taxon>Metazoa</taxon>
        <taxon>Ecdysozoa</taxon>
        <taxon>Arthropoda</taxon>
        <taxon>Crustacea</taxon>
        <taxon>Multicrustacea</taxon>
        <taxon>Malacostraca</taxon>
        <taxon>Eumalacostraca</taxon>
        <taxon>Eucarida</taxon>
        <taxon>Decapoda</taxon>
        <taxon>Pleocyemata</taxon>
        <taxon>Brachyura</taxon>
        <taxon>Eubrachyura</taxon>
        <taxon>Portunoidea</taxon>
        <taxon>Portunidae</taxon>
        <taxon>Portuninae</taxon>
        <taxon>Portunus</taxon>
    </lineage>
</organism>
<feature type="compositionally biased region" description="Basic and acidic residues" evidence="1">
    <location>
        <begin position="11"/>
        <end position="26"/>
    </location>
</feature>
<name>A0A5B7DXK1_PORTR</name>
<accession>A0A5B7DXK1</accession>
<sequence length="148" mass="16307">MALCHLPTIRRPFDLPHPRTTRHDSLSDSPQLPGTNTPRATTRESGVERARAATKRVGRGGGELLYSSNLRVSMNAGEITQAITFPAPPRSLATVSLATRHDTTLATTRTTQPRHNYHKHHLSHDSPPTNRSAEPKTPCHFPAYTTAF</sequence>
<proteinExistence type="predicted"/>
<gene>
    <name evidence="2" type="ORF">E2C01_018879</name>
</gene>